<evidence type="ECO:0000313" key="10">
    <source>
        <dbReference type="EMBL" id="KAK4185649.1"/>
    </source>
</evidence>
<evidence type="ECO:0000259" key="8">
    <source>
        <dbReference type="PROSITE" id="PS50172"/>
    </source>
</evidence>
<dbReference type="Gene3D" id="3.40.50.10190">
    <property type="entry name" value="BRCT domain"/>
    <property type="match status" value="1"/>
</dbReference>
<feature type="compositionally biased region" description="Acidic residues" evidence="7">
    <location>
        <begin position="623"/>
        <end position="641"/>
    </location>
</feature>
<evidence type="ECO:0000256" key="6">
    <source>
        <dbReference type="RuleBase" id="RU366066"/>
    </source>
</evidence>
<keyword evidence="2 6" id="KW-0378">Hydrolase</keyword>
<dbReference type="InterPro" id="IPR004274">
    <property type="entry name" value="FCP1_dom"/>
</dbReference>
<protein>
    <recommendedName>
        <fullName evidence="6">RNA polymerase II subunit A C-terminal domain phosphatase</fullName>
        <ecNumber evidence="6">3.1.3.16</ecNumber>
    </recommendedName>
</protein>
<dbReference type="PROSITE" id="PS50969">
    <property type="entry name" value="FCP1"/>
    <property type="match status" value="1"/>
</dbReference>
<feature type="region of interest" description="Disordered" evidence="7">
    <location>
        <begin position="828"/>
        <end position="848"/>
    </location>
</feature>
<feature type="compositionally biased region" description="Acidic residues" evidence="7">
    <location>
        <begin position="667"/>
        <end position="688"/>
    </location>
</feature>
<evidence type="ECO:0000256" key="4">
    <source>
        <dbReference type="ARBA" id="ARBA00047761"/>
    </source>
</evidence>
<feature type="compositionally biased region" description="Polar residues" evidence="7">
    <location>
        <begin position="761"/>
        <end position="770"/>
    </location>
</feature>
<dbReference type="EC" id="3.1.3.16" evidence="6"/>
<feature type="region of interest" description="Disordered" evidence="7">
    <location>
        <begin position="338"/>
        <end position="366"/>
    </location>
</feature>
<dbReference type="CDD" id="cd17729">
    <property type="entry name" value="BRCT_CTDP1"/>
    <property type="match status" value="1"/>
</dbReference>
<gene>
    <name evidence="10" type="ORF">QBC35DRAFT_298373</name>
</gene>
<dbReference type="PROSITE" id="PS50172">
    <property type="entry name" value="BRCT"/>
    <property type="match status" value="1"/>
</dbReference>
<dbReference type="SMART" id="SM00577">
    <property type="entry name" value="CPDc"/>
    <property type="match status" value="1"/>
</dbReference>
<dbReference type="InterPro" id="IPR036412">
    <property type="entry name" value="HAD-like_sf"/>
</dbReference>
<evidence type="ECO:0000256" key="5">
    <source>
        <dbReference type="ARBA" id="ARBA00048336"/>
    </source>
</evidence>
<feature type="region of interest" description="Disordered" evidence="7">
    <location>
        <begin position="390"/>
        <end position="420"/>
    </location>
</feature>
<feature type="compositionally biased region" description="Low complexity" evidence="7">
    <location>
        <begin position="348"/>
        <end position="357"/>
    </location>
</feature>
<evidence type="ECO:0000259" key="9">
    <source>
        <dbReference type="PROSITE" id="PS50969"/>
    </source>
</evidence>
<feature type="domain" description="BRCT" evidence="8">
    <location>
        <begin position="475"/>
        <end position="570"/>
    </location>
</feature>
<dbReference type="InterPro" id="IPR036420">
    <property type="entry name" value="BRCT_dom_sf"/>
</dbReference>
<dbReference type="CDD" id="cd07521">
    <property type="entry name" value="HAD_FCP1-like"/>
    <property type="match status" value="1"/>
</dbReference>
<feature type="region of interest" description="Disordered" evidence="7">
    <location>
        <begin position="580"/>
        <end position="652"/>
    </location>
</feature>
<feature type="domain" description="FCP1 homology" evidence="9">
    <location>
        <begin position="154"/>
        <end position="332"/>
    </location>
</feature>
<dbReference type="AlphaFoldDB" id="A0AAN7AGD0"/>
<comment type="caution">
    <text evidence="10">The sequence shown here is derived from an EMBL/GenBank/DDBJ whole genome shotgun (WGS) entry which is preliminary data.</text>
</comment>
<dbReference type="InterPro" id="IPR039189">
    <property type="entry name" value="Fcp1"/>
</dbReference>
<dbReference type="SUPFAM" id="SSF56784">
    <property type="entry name" value="HAD-like"/>
    <property type="match status" value="1"/>
</dbReference>
<evidence type="ECO:0000256" key="1">
    <source>
        <dbReference type="ARBA" id="ARBA00004123"/>
    </source>
</evidence>
<dbReference type="NCBIfam" id="TIGR02250">
    <property type="entry name" value="FCP1_euk"/>
    <property type="match status" value="1"/>
</dbReference>
<feature type="compositionally biased region" description="Low complexity" evidence="7">
    <location>
        <begin position="402"/>
        <end position="417"/>
    </location>
</feature>
<dbReference type="InterPro" id="IPR011947">
    <property type="entry name" value="FCP1_euk"/>
</dbReference>
<dbReference type="SMART" id="SM00292">
    <property type="entry name" value="BRCT"/>
    <property type="match status" value="1"/>
</dbReference>
<evidence type="ECO:0000256" key="2">
    <source>
        <dbReference type="ARBA" id="ARBA00022801"/>
    </source>
</evidence>
<dbReference type="GO" id="GO:0008420">
    <property type="term" value="F:RNA polymerase II CTD heptapeptide repeat phosphatase activity"/>
    <property type="evidence" value="ECO:0007669"/>
    <property type="project" value="UniProtKB-UniRule"/>
</dbReference>
<sequence length="848" mass="94780">MGKTVRLGNRLRYPITVVKLLKSPGDKIQGQEAVFEYSYKWKEDIRGNTWDKEQTTCVNWNSPSEGELKSWAIKEGQVIERDGPCMVVEEACSHEVQFNGLCAMCGKDLTTINWAAESRDTDRATISMVHDQTNLTVSESHARKTEEKLQRRLLESRRLSLVVDLDQTVIQACIDPTVGEWMKDPTNPNYDAVKDIKTFQLDDGPNMWARRCWYYIKMRPGLEEFLKRMATMYEMHVYTMGTRAYAQNVAHQIDPDKKLFGDRVISRDENGSVHTKRLQRLFPVSTNMVVIIDDRSDVWPHNRPNLIKVSPYEFFKGIGDINASFLPKRQDLLTSSATTNGVAKKKPTAGATAARAASEGEVTQEQLEEQADALMKQIQERPLQALQEKLDREDEEAEKATVVSEDGSVSRSSSPSSARHRVLYDDDEELRFLEDHLTKVHKEFYKAYDKQAAQRENHWVFNSEIPDVGHILDNLKSQVLKDHKIALSGVLPQNVDIYRSDIGMQLMSFGAELRASVTRDLTHLVVNAAQPGKEKLRAARALPNVKIVDLGWLAECFLKWEAADETPFLYKIRHEGDDLRLPPGATSDVSDEEDIANGANGPKTPANKKRPGLRLTATTRDDVDTDGGEDIENLLPDDIEDGQMSPIDGLKGFNWGSADAELDEFLADLSSDDEDEDMDEEDDDDDDEYIQKQEESSSSEDQKPKRRSRSRTASPSRRSASPANKKRKHDANEDGADVTGTDSERSESGSPSKKLRRTKSARGSSLRNQFVASADDAAVNSSSLPTPAVTGDEEDVALLKGGDDEEEDDGWDEAALEAEFEAGFAAAEEQLEQENNASIAAGGDQEKG</sequence>
<dbReference type="Pfam" id="PF00533">
    <property type="entry name" value="BRCT"/>
    <property type="match status" value="1"/>
</dbReference>
<dbReference type="PANTHER" id="PTHR23081">
    <property type="entry name" value="RNA POLYMERASE II CTD PHOSPHATASE"/>
    <property type="match status" value="1"/>
</dbReference>
<evidence type="ECO:0000256" key="3">
    <source>
        <dbReference type="ARBA" id="ARBA00023242"/>
    </source>
</evidence>
<comment type="function">
    <text evidence="6">This promotes the activity of RNA polymerase II.</text>
</comment>
<dbReference type="PANTHER" id="PTHR23081:SF36">
    <property type="entry name" value="RNA POLYMERASE II SUBUNIT A C-TERMINAL DOMAIN PHOSPHATASE"/>
    <property type="match status" value="1"/>
</dbReference>
<name>A0AAN7AGD0_9PEZI</name>
<dbReference type="Proteomes" id="UP001302126">
    <property type="component" value="Unassembled WGS sequence"/>
</dbReference>
<proteinExistence type="predicted"/>
<evidence type="ECO:0000256" key="7">
    <source>
        <dbReference type="SAM" id="MobiDB-lite"/>
    </source>
</evidence>
<accession>A0AAN7AGD0</accession>
<dbReference type="Pfam" id="PF03031">
    <property type="entry name" value="NIF"/>
    <property type="match status" value="1"/>
</dbReference>
<feature type="compositionally biased region" description="Low complexity" evidence="7">
    <location>
        <begin position="771"/>
        <end position="783"/>
    </location>
</feature>
<dbReference type="Gene3D" id="3.40.50.1000">
    <property type="entry name" value="HAD superfamily/HAD-like"/>
    <property type="match status" value="1"/>
</dbReference>
<dbReference type="InterPro" id="IPR001357">
    <property type="entry name" value="BRCT_dom"/>
</dbReference>
<feature type="compositionally biased region" description="Low complexity" evidence="7">
    <location>
        <begin position="711"/>
        <end position="723"/>
    </location>
</feature>
<comment type="subcellular location">
    <subcellularLocation>
        <location evidence="1 6">Nucleus</location>
    </subcellularLocation>
</comment>
<keyword evidence="11" id="KW-1185">Reference proteome</keyword>
<dbReference type="InterPro" id="IPR023214">
    <property type="entry name" value="HAD_sf"/>
</dbReference>
<dbReference type="EMBL" id="MU864443">
    <property type="protein sequence ID" value="KAK4185649.1"/>
    <property type="molecule type" value="Genomic_DNA"/>
</dbReference>
<comment type="catalytic activity">
    <reaction evidence="5 6">
        <text>O-phospho-L-threonyl-[protein] + H2O = L-threonyl-[protein] + phosphate</text>
        <dbReference type="Rhea" id="RHEA:47004"/>
        <dbReference type="Rhea" id="RHEA-COMP:11060"/>
        <dbReference type="Rhea" id="RHEA-COMP:11605"/>
        <dbReference type="ChEBI" id="CHEBI:15377"/>
        <dbReference type="ChEBI" id="CHEBI:30013"/>
        <dbReference type="ChEBI" id="CHEBI:43474"/>
        <dbReference type="ChEBI" id="CHEBI:61977"/>
        <dbReference type="EC" id="3.1.3.16"/>
    </reaction>
</comment>
<dbReference type="GO" id="GO:0005634">
    <property type="term" value="C:nucleus"/>
    <property type="evidence" value="ECO:0007669"/>
    <property type="project" value="UniProtKB-SubCell"/>
</dbReference>
<feature type="compositionally biased region" description="Basic and acidic residues" evidence="7">
    <location>
        <begin position="689"/>
        <end position="703"/>
    </location>
</feature>
<reference evidence="10" key="1">
    <citation type="journal article" date="2023" name="Mol. Phylogenet. Evol.">
        <title>Genome-scale phylogeny and comparative genomics of the fungal order Sordariales.</title>
        <authorList>
            <person name="Hensen N."/>
            <person name="Bonometti L."/>
            <person name="Westerberg I."/>
            <person name="Brannstrom I.O."/>
            <person name="Guillou S."/>
            <person name="Cros-Aarteil S."/>
            <person name="Calhoun S."/>
            <person name="Haridas S."/>
            <person name="Kuo A."/>
            <person name="Mondo S."/>
            <person name="Pangilinan J."/>
            <person name="Riley R."/>
            <person name="LaButti K."/>
            <person name="Andreopoulos B."/>
            <person name="Lipzen A."/>
            <person name="Chen C."/>
            <person name="Yan M."/>
            <person name="Daum C."/>
            <person name="Ng V."/>
            <person name="Clum A."/>
            <person name="Steindorff A."/>
            <person name="Ohm R.A."/>
            <person name="Martin F."/>
            <person name="Silar P."/>
            <person name="Natvig D.O."/>
            <person name="Lalanne C."/>
            <person name="Gautier V."/>
            <person name="Ament-Velasquez S.L."/>
            <person name="Kruys A."/>
            <person name="Hutchinson M.I."/>
            <person name="Powell A.J."/>
            <person name="Barry K."/>
            <person name="Miller A.N."/>
            <person name="Grigoriev I.V."/>
            <person name="Debuchy R."/>
            <person name="Gladieux P."/>
            <person name="Hiltunen Thoren M."/>
            <person name="Johannesson H."/>
        </authorList>
    </citation>
    <scope>NUCLEOTIDE SEQUENCE</scope>
    <source>
        <strain evidence="10">PSN309</strain>
    </source>
</reference>
<comment type="catalytic activity">
    <reaction evidence="4 6">
        <text>O-phospho-L-seryl-[protein] + H2O = L-seryl-[protein] + phosphate</text>
        <dbReference type="Rhea" id="RHEA:20629"/>
        <dbReference type="Rhea" id="RHEA-COMP:9863"/>
        <dbReference type="Rhea" id="RHEA-COMP:11604"/>
        <dbReference type="ChEBI" id="CHEBI:15377"/>
        <dbReference type="ChEBI" id="CHEBI:29999"/>
        <dbReference type="ChEBI" id="CHEBI:43474"/>
        <dbReference type="ChEBI" id="CHEBI:83421"/>
        <dbReference type="EC" id="3.1.3.16"/>
    </reaction>
</comment>
<feature type="region of interest" description="Disordered" evidence="7">
    <location>
        <begin position="667"/>
        <end position="811"/>
    </location>
</feature>
<keyword evidence="3 6" id="KW-0539">Nucleus</keyword>
<evidence type="ECO:0000313" key="11">
    <source>
        <dbReference type="Proteomes" id="UP001302126"/>
    </source>
</evidence>
<dbReference type="SUPFAM" id="SSF52113">
    <property type="entry name" value="BRCT domain"/>
    <property type="match status" value="1"/>
</dbReference>
<feature type="compositionally biased region" description="Low complexity" evidence="7">
    <location>
        <begin position="828"/>
        <end position="837"/>
    </location>
</feature>
<dbReference type="Gene3D" id="1.10.287.10">
    <property type="entry name" value="S15/NS1, RNA-binding"/>
    <property type="match status" value="1"/>
</dbReference>
<organism evidence="10 11">
    <name type="scientific">Podospora australis</name>
    <dbReference type="NCBI Taxonomy" id="1536484"/>
    <lineage>
        <taxon>Eukaryota</taxon>
        <taxon>Fungi</taxon>
        <taxon>Dikarya</taxon>
        <taxon>Ascomycota</taxon>
        <taxon>Pezizomycotina</taxon>
        <taxon>Sordariomycetes</taxon>
        <taxon>Sordariomycetidae</taxon>
        <taxon>Sordariales</taxon>
        <taxon>Podosporaceae</taxon>
        <taxon>Podospora</taxon>
    </lineage>
</organism>
<reference evidence="10" key="2">
    <citation type="submission" date="2023-05" db="EMBL/GenBank/DDBJ databases">
        <authorList>
            <consortium name="Lawrence Berkeley National Laboratory"/>
            <person name="Steindorff A."/>
            <person name="Hensen N."/>
            <person name="Bonometti L."/>
            <person name="Westerberg I."/>
            <person name="Brannstrom I.O."/>
            <person name="Guillou S."/>
            <person name="Cros-Aarteil S."/>
            <person name="Calhoun S."/>
            <person name="Haridas S."/>
            <person name="Kuo A."/>
            <person name="Mondo S."/>
            <person name="Pangilinan J."/>
            <person name="Riley R."/>
            <person name="Labutti K."/>
            <person name="Andreopoulos B."/>
            <person name="Lipzen A."/>
            <person name="Chen C."/>
            <person name="Yanf M."/>
            <person name="Daum C."/>
            <person name="Ng V."/>
            <person name="Clum A."/>
            <person name="Ohm R."/>
            <person name="Martin F."/>
            <person name="Silar P."/>
            <person name="Natvig D."/>
            <person name="Lalanne C."/>
            <person name="Gautier V."/>
            <person name="Ament-Velasquez S.L."/>
            <person name="Kruys A."/>
            <person name="Hutchinson M.I."/>
            <person name="Powell A.J."/>
            <person name="Barry K."/>
            <person name="Miller A.N."/>
            <person name="Grigoriev I.V."/>
            <person name="Debuchy R."/>
            <person name="Gladieux P."/>
            <person name="Thoren M.H."/>
            <person name="Johannesson H."/>
        </authorList>
    </citation>
    <scope>NUCLEOTIDE SEQUENCE</scope>
    <source>
        <strain evidence="10">PSN309</strain>
    </source>
</reference>